<dbReference type="RefSeq" id="WP_241039097.1">
    <property type="nucleotide sequence ID" value="NZ_BAAAJF010000055.1"/>
</dbReference>
<dbReference type="EMBL" id="JAKXMK010000019">
    <property type="protein sequence ID" value="MCH6168460.1"/>
    <property type="molecule type" value="Genomic_DNA"/>
</dbReference>
<name>A0ABS9TIS7_9PSEU</name>
<protein>
    <submittedName>
        <fullName evidence="1">DUF4345 domain-containing protein</fullName>
    </submittedName>
</protein>
<sequence length="141" mass="14559">MITLPPTTARRAVQAVLRGSGLIAVATGTWVVARGSAAVPDGGAVSPSADSVLRFYATWWAGSGVLMWRLAAAPERHPAAVRAVAAATFVGGVARILAARHSGPPHPLFRALTVLELVTAPALLAAGRQLAPDQQESSHDR</sequence>
<dbReference type="InterPro" id="IPR025597">
    <property type="entry name" value="DUF4345"/>
</dbReference>
<evidence type="ECO:0000313" key="2">
    <source>
        <dbReference type="Proteomes" id="UP001299970"/>
    </source>
</evidence>
<keyword evidence="2" id="KW-1185">Reference proteome</keyword>
<reference evidence="1 2" key="1">
    <citation type="submission" date="2022-03" db="EMBL/GenBank/DDBJ databases">
        <title>Pseudonocardia alaer sp. nov., a novel actinomycete isolated from reed forest soil.</title>
        <authorList>
            <person name="Wang L."/>
        </authorList>
    </citation>
    <scope>NUCLEOTIDE SEQUENCE [LARGE SCALE GENOMIC DNA]</scope>
    <source>
        <strain evidence="1 2">Y-16303</strain>
    </source>
</reference>
<comment type="caution">
    <text evidence="1">The sequence shown here is derived from an EMBL/GenBank/DDBJ whole genome shotgun (WGS) entry which is preliminary data.</text>
</comment>
<gene>
    <name evidence="1" type="ORF">MMF94_22435</name>
</gene>
<accession>A0ABS9TIS7</accession>
<dbReference type="Proteomes" id="UP001299970">
    <property type="component" value="Unassembled WGS sequence"/>
</dbReference>
<proteinExistence type="predicted"/>
<evidence type="ECO:0000313" key="1">
    <source>
        <dbReference type="EMBL" id="MCH6168460.1"/>
    </source>
</evidence>
<organism evidence="1 2">
    <name type="scientific">Pseudonocardia alaniniphila</name>
    <dbReference type="NCBI Taxonomy" id="75291"/>
    <lineage>
        <taxon>Bacteria</taxon>
        <taxon>Bacillati</taxon>
        <taxon>Actinomycetota</taxon>
        <taxon>Actinomycetes</taxon>
        <taxon>Pseudonocardiales</taxon>
        <taxon>Pseudonocardiaceae</taxon>
        <taxon>Pseudonocardia</taxon>
    </lineage>
</organism>
<dbReference type="Pfam" id="PF14248">
    <property type="entry name" value="DUF4345"/>
    <property type="match status" value="1"/>
</dbReference>